<keyword evidence="5" id="KW-1185">Reference proteome</keyword>
<dbReference type="Gene3D" id="2.40.30.170">
    <property type="match status" value="1"/>
</dbReference>
<dbReference type="Gene3D" id="2.40.420.20">
    <property type="match status" value="1"/>
</dbReference>
<proteinExistence type="inferred from homology"/>
<sequence length="356" mass="39282">MKKTTLFQSLFLSGLLMLSASTVAQQAGVDSRPVEVQEVKQTLFSPTVDIVGTVYSRHNVKLTAGVNGRIDYVAEPGSIVHKGDAVARIDPLPLTLQKAEQQAEIKRAQINIRYLEREVNRLTALRQTNAASAFQLDQTQSQFELAKADYDIATLRLKQIDDQLTRTTVVAPFTGVVTERLREAGADVNRSEILVNFLDTENLEARMFVPVKYIPFIRHHNTILVTSDLGQVNATVKAIIPAADTRSQSFELRVSLPVEANSTWTAGQLVRASLPVQAPQEQLTVHRDALILRQDGTYVIIIDSENKAHRLKVTVGEGMGEYVSITDTTLQVGDRVATRGAERLQEGQTVTIANQV</sequence>
<feature type="coiled-coil region" evidence="2">
    <location>
        <begin position="98"/>
        <end position="125"/>
    </location>
</feature>
<dbReference type="EMBL" id="JAOWKX010000002">
    <property type="protein sequence ID" value="MCV2883954.1"/>
    <property type="molecule type" value="Genomic_DNA"/>
</dbReference>
<name>A0ABT3A5M2_9ALTE</name>
<dbReference type="InterPro" id="IPR006143">
    <property type="entry name" value="RND_pump_MFP"/>
</dbReference>
<keyword evidence="2" id="KW-0175">Coiled coil</keyword>
<evidence type="ECO:0000313" key="4">
    <source>
        <dbReference type="EMBL" id="MCV2883954.1"/>
    </source>
</evidence>
<gene>
    <name evidence="4" type="ORF">OE749_04515</name>
</gene>
<dbReference type="PANTHER" id="PTHR30469:SF15">
    <property type="entry name" value="HLYD FAMILY OF SECRETION PROTEINS"/>
    <property type="match status" value="1"/>
</dbReference>
<keyword evidence="3" id="KW-0732">Signal</keyword>
<comment type="similarity">
    <text evidence="1">Belongs to the membrane fusion protein (MFP) (TC 8.A.1) family.</text>
</comment>
<evidence type="ECO:0000256" key="1">
    <source>
        <dbReference type="ARBA" id="ARBA00009477"/>
    </source>
</evidence>
<feature type="chain" id="PRO_5047372201" evidence="3">
    <location>
        <begin position="25"/>
        <end position="356"/>
    </location>
</feature>
<reference evidence="4 5" key="1">
    <citation type="submission" date="2022-10" db="EMBL/GenBank/DDBJ databases">
        <title>Aestuariibacter sp. AA17 isolated from Montipora capitata coral fragment.</title>
        <authorList>
            <person name="Emsley S.A."/>
            <person name="Pfannmuller K.M."/>
            <person name="Loughran R.M."/>
            <person name="Shlafstein M."/>
            <person name="Papke E."/>
            <person name="Saw J.H."/>
            <person name="Ushijima B."/>
            <person name="Videau P."/>
        </authorList>
    </citation>
    <scope>NUCLEOTIDE SEQUENCE [LARGE SCALE GENOMIC DNA]</scope>
    <source>
        <strain evidence="4 5">AA17</strain>
    </source>
</reference>
<dbReference type="PANTHER" id="PTHR30469">
    <property type="entry name" value="MULTIDRUG RESISTANCE PROTEIN MDTA"/>
    <property type="match status" value="1"/>
</dbReference>
<protein>
    <submittedName>
        <fullName evidence="4">Efflux RND transporter periplasmic adaptor subunit</fullName>
    </submittedName>
</protein>
<dbReference type="Gene3D" id="2.40.50.100">
    <property type="match status" value="1"/>
</dbReference>
<comment type="caution">
    <text evidence="4">The sequence shown here is derived from an EMBL/GenBank/DDBJ whole genome shotgun (WGS) entry which is preliminary data.</text>
</comment>
<organism evidence="4 5">
    <name type="scientific">Fluctibacter corallii</name>
    <dbReference type="NCBI Taxonomy" id="2984329"/>
    <lineage>
        <taxon>Bacteria</taxon>
        <taxon>Pseudomonadati</taxon>
        <taxon>Pseudomonadota</taxon>
        <taxon>Gammaproteobacteria</taxon>
        <taxon>Alteromonadales</taxon>
        <taxon>Alteromonadaceae</taxon>
        <taxon>Fluctibacter</taxon>
    </lineage>
</organism>
<accession>A0ABT3A5M2</accession>
<evidence type="ECO:0000256" key="3">
    <source>
        <dbReference type="SAM" id="SignalP"/>
    </source>
</evidence>
<dbReference type="SUPFAM" id="SSF111369">
    <property type="entry name" value="HlyD-like secretion proteins"/>
    <property type="match status" value="1"/>
</dbReference>
<evidence type="ECO:0000313" key="5">
    <source>
        <dbReference type="Proteomes" id="UP001652504"/>
    </source>
</evidence>
<feature type="signal peptide" evidence="3">
    <location>
        <begin position="1"/>
        <end position="24"/>
    </location>
</feature>
<dbReference type="RefSeq" id="WP_263711168.1">
    <property type="nucleotide sequence ID" value="NZ_JAOWKX010000002.1"/>
</dbReference>
<dbReference type="Gene3D" id="1.10.287.470">
    <property type="entry name" value="Helix hairpin bin"/>
    <property type="match status" value="1"/>
</dbReference>
<dbReference type="Proteomes" id="UP001652504">
    <property type="component" value="Unassembled WGS sequence"/>
</dbReference>
<evidence type="ECO:0000256" key="2">
    <source>
        <dbReference type="SAM" id="Coils"/>
    </source>
</evidence>
<dbReference type="NCBIfam" id="TIGR01730">
    <property type="entry name" value="RND_mfp"/>
    <property type="match status" value="1"/>
</dbReference>